<dbReference type="InterPro" id="IPR014347">
    <property type="entry name" value="Tautomerase/MIF_sf"/>
</dbReference>
<evidence type="ECO:0000313" key="14">
    <source>
        <dbReference type="Proteomes" id="UP001153954"/>
    </source>
</evidence>
<dbReference type="EMBL" id="CAKOGL010000026">
    <property type="protein sequence ID" value="CAH2103276.1"/>
    <property type="molecule type" value="Genomic_DNA"/>
</dbReference>
<evidence type="ECO:0000256" key="9">
    <source>
        <dbReference type="ARBA" id="ARBA00039086"/>
    </source>
</evidence>
<evidence type="ECO:0000313" key="13">
    <source>
        <dbReference type="EMBL" id="CAH2103276.1"/>
    </source>
</evidence>
<comment type="caution">
    <text evidence="13">The sequence shown here is derived from an EMBL/GenBank/DDBJ whole genome shotgun (WGS) entry which is preliminary data.</text>
</comment>
<protein>
    <recommendedName>
        <fullName evidence="12">L-dopachrome isomerase</fullName>
        <ecNumber evidence="9">5.3.2.1</ecNumber>
        <ecNumber evidence="8">5.3.3.12</ecNumber>
    </recommendedName>
    <alternativeName>
        <fullName evidence="10">L-dopachrome tautomerase</fullName>
    </alternativeName>
    <alternativeName>
        <fullName evidence="11">Phenylpyruvate tautomerase</fullName>
    </alternativeName>
</protein>
<dbReference type="GO" id="GO:0004167">
    <property type="term" value="F:dopachrome isomerase activity"/>
    <property type="evidence" value="ECO:0007669"/>
    <property type="project" value="UniProtKB-EC"/>
</dbReference>
<evidence type="ECO:0000256" key="4">
    <source>
        <dbReference type="ARBA" id="ARBA00022525"/>
    </source>
</evidence>
<dbReference type="Proteomes" id="UP001153954">
    <property type="component" value="Unassembled WGS sequence"/>
</dbReference>
<keyword evidence="4" id="KW-0964">Secreted</keyword>
<evidence type="ECO:0000256" key="10">
    <source>
        <dbReference type="ARBA" id="ARBA00041631"/>
    </source>
</evidence>
<dbReference type="SUPFAM" id="SSF55331">
    <property type="entry name" value="Tautomerase/MIF"/>
    <property type="match status" value="1"/>
</dbReference>
<accession>A0AAU9UUR9</accession>
<evidence type="ECO:0000256" key="1">
    <source>
        <dbReference type="ARBA" id="ARBA00004613"/>
    </source>
</evidence>
<reference evidence="13" key="1">
    <citation type="submission" date="2022-03" db="EMBL/GenBank/DDBJ databases">
        <authorList>
            <person name="Tunstrom K."/>
        </authorList>
    </citation>
    <scope>NUCLEOTIDE SEQUENCE</scope>
</reference>
<keyword evidence="14" id="KW-1185">Reference proteome</keyword>
<evidence type="ECO:0000256" key="12">
    <source>
        <dbReference type="ARBA" id="ARBA00042730"/>
    </source>
</evidence>
<evidence type="ECO:0000256" key="5">
    <source>
        <dbReference type="ARBA" id="ARBA00023235"/>
    </source>
</evidence>
<comment type="similarity">
    <text evidence="2">Belongs to the MIF family.</text>
</comment>
<dbReference type="AlphaFoldDB" id="A0AAU9UUR9"/>
<dbReference type="EC" id="5.3.2.1" evidence="9"/>
<dbReference type="Gene3D" id="3.30.429.10">
    <property type="entry name" value="Macrophage Migration Inhibitory Factor"/>
    <property type="match status" value="1"/>
</dbReference>
<dbReference type="EC" id="5.3.3.12" evidence="8"/>
<gene>
    <name evidence="13" type="ORF">EEDITHA_LOCUS17813</name>
</gene>
<dbReference type="PANTHER" id="PTHR11954:SF6">
    <property type="entry name" value="MACROPHAGE MIGRATION INHIBITORY FACTOR"/>
    <property type="match status" value="1"/>
</dbReference>
<name>A0AAU9UUR9_EUPED</name>
<evidence type="ECO:0000256" key="8">
    <source>
        <dbReference type="ARBA" id="ARBA00038932"/>
    </source>
</evidence>
<dbReference type="GO" id="GO:0005615">
    <property type="term" value="C:extracellular space"/>
    <property type="evidence" value="ECO:0007669"/>
    <property type="project" value="UniProtKB-KW"/>
</dbReference>
<dbReference type="GO" id="GO:0005125">
    <property type="term" value="F:cytokine activity"/>
    <property type="evidence" value="ECO:0007669"/>
    <property type="project" value="UniProtKB-KW"/>
</dbReference>
<comment type="subcellular location">
    <subcellularLocation>
        <location evidence="1">Secreted</location>
    </subcellularLocation>
</comment>
<organism evidence="13 14">
    <name type="scientific">Euphydryas editha</name>
    <name type="common">Edith's checkerspot</name>
    <dbReference type="NCBI Taxonomy" id="104508"/>
    <lineage>
        <taxon>Eukaryota</taxon>
        <taxon>Metazoa</taxon>
        <taxon>Ecdysozoa</taxon>
        <taxon>Arthropoda</taxon>
        <taxon>Hexapoda</taxon>
        <taxon>Insecta</taxon>
        <taxon>Pterygota</taxon>
        <taxon>Neoptera</taxon>
        <taxon>Endopterygota</taxon>
        <taxon>Lepidoptera</taxon>
        <taxon>Glossata</taxon>
        <taxon>Ditrysia</taxon>
        <taxon>Papilionoidea</taxon>
        <taxon>Nymphalidae</taxon>
        <taxon>Nymphalinae</taxon>
        <taxon>Euphydryas</taxon>
    </lineage>
</organism>
<dbReference type="InterPro" id="IPR001398">
    <property type="entry name" value="Macrophage_inhib_fac"/>
</dbReference>
<proteinExistence type="inferred from homology"/>
<dbReference type="GO" id="GO:0050178">
    <property type="term" value="F:phenylpyruvate tautomerase activity"/>
    <property type="evidence" value="ECO:0007669"/>
    <property type="project" value="UniProtKB-EC"/>
</dbReference>
<keyword evidence="5" id="KW-0413">Isomerase</keyword>
<evidence type="ECO:0000256" key="6">
    <source>
        <dbReference type="ARBA" id="ARBA00036735"/>
    </source>
</evidence>
<evidence type="ECO:0000256" key="11">
    <source>
        <dbReference type="ARBA" id="ARBA00041912"/>
    </source>
</evidence>
<dbReference type="PANTHER" id="PTHR11954">
    <property type="entry name" value="D-DOPACHROME DECARBOXYLASE"/>
    <property type="match status" value="1"/>
</dbReference>
<evidence type="ECO:0000256" key="7">
    <source>
        <dbReference type="ARBA" id="ARBA00036823"/>
    </source>
</evidence>
<comment type="catalytic activity">
    <reaction evidence="7">
        <text>L-dopachrome = 5,6-dihydroxyindole-2-carboxylate</text>
        <dbReference type="Rhea" id="RHEA:13041"/>
        <dbReference type="ChEBI" id="CHEBI:16875"/>
        <dbReference type="ChEBI" id="CHEBI:57509"/>
        <dbReference type="EC" id="5.3.3.12"/>
    </reaction>
</comment>
<keyword evidence="3" id="KW-0202">Cytokine</keyword>
<evidence type="ECO:0000256" key="2">
    <source>
        <dbReference type="ARBA" id="ARBA00005851"/>
    </source>
</evidence>
<sequence>MPCLKILTNVSKPNIPKDFVSKIIPILVEGVKKDPQVFLCAVEGDCQLSIEGNSTLPGVIASLESIGNLGPDENKQIIKLLTPFIEKELGVPPNRFFLTFYDLKSYNVARGGVTIDTLNE</sequence>
<evidence type="ECO:0000256" key="3">
    <source>
        <dbReference type="ARBA" id="ARBA00022514"/>
    </source>
</evidence>
<dbReference type="Pfam" id="PF01187">
    <property type="entry name" value="MIF"/>
    <property type="match status" value="1"/>
</dbReference>
<comment type="catalytic activity">
    <reaction evidence="6">
        <text>3-phenylpyruvate = enol-phenylpyruvate</text>
        <dbReference type="Rhea" id="RHEA:17097"/>
        <dbReference type="ChEBI" id="CHEBI:16815"/>
        <dbReference type="ChEBI" id="CHEBI:18005"/>
        <dbReference type="EC" id="5.3.2.1"/>
    </reaction>
</comment>